<keyword evidence="2" id="KW-1185">Reference proteome</keyword>
<dbReference type="AlphaFoldDB" id="S7QDV2"/>
<reference evidence="1 2" key="1">
    <citation type="journal article" date="2012" name="Science">
        <title>The Paleozoic origin of enzymatic lignin decomposition reconstructed from 31 fungal genomes.</title>
        <authorList>
            <person name="Floudas D."/>
            <person name="Binder M."/>
            <person name="Riley R."/>
            <person name="Barry K."/>
            <person name="Blanchette R.A."/>
            <person name="Henrissat B."/>
            <person name="Martinez A.T."/>
            <person name="Otillar R."/>
            <person name="Spatafora J.W."/>
            <person name="Yadav J.S."/>
            <person name="Aerts A."/>
            <person name="Benoit I."/>
            <person name="Boyd A."/>
            <person name="Carlson A."/>
            <person name="Copeland A."/>
            <person name="Coutinho P.M."/>
            <person name="de Vries R.P."/>
            <person name="Ferreira P."/>
            <person name="Findley K."/>
            <person name="Foster B."/>
            <person name="Gaskell J."/>
            <person name="Glotzer D."/>
            <person name="Gorecki P."/>
            <person name="Heitman J."/>
            <person name="Hesse C."/>
            <person name="Hori C."/>
            <person name="Igarashi K."/>
            <person name="Jurgens J.A."/>
            <person name="Kallen N."/>
            <person name="Kersten P."/>
            <person name="Kohler A."/>
            <person name="Kuees U."/>
            <person name="Kumar T.K.A."/>
            <person name="Kuo A."/>
            <person name="LaButti K."/>
            <person name="Larrondo L.F."/>
            <person name="Lindquist E."/>
            <person name="Ling A."/>
            <person name="Lombard V."/>
            <person name="Lucas S."/>
            <person name="Lundell T."/>
            <person name="Martin R."/>
            <person name="McLaughlin D.J."/>
            <person name="Morgenstern I."/>
            <person name="Morin E."/>
            <person name="Murat C."/>
            <person name="Nagy L.G."/>
            <person name="Nolan M."/>
            <person name="Ohm R.A."/>
            <person name="Patyshakuliyeva A."/>
            <person name="Rokas A."/>
            <person name="Ruiz-Duenas F.J."/>
            <person name="Sabat G."/>
            <person name="Salamov A."/>
            <person name="Samejima M."/>
            <person name="Schmutz J."/>
            <person name="Slot J.C."/>
            <person name="St John F."/>
            <person name="Stenlid J."/>
            <person name="Sun H."/>
            <person name="Sun S."/>
            <person name="Syed K."/>
            <person name="Tsang A."/>
            <person name="Wiebenga A."/>
            <person name="Young D."/>
            <person name="Pisabarro A."/>
            <person name="Eastwood D.C."/>
            <person name="Martin F."/>
            <person name="Cullen D."/>
            <person name="Grigoriev I.V."/>
            <person name="Hibbett D.S."/>
        </authorList>
    </citation>
    <scope>NUCLEOTIDE SEQUENCE [LARGE SCALE GENOMIC DNA]</scope>
    <source>
        <strain evidence="1 2">ATCC 11539</strain>
    </source>
</reference>
<dbReference type="EMBL" id="KB469299">
    <property type="protein sequence ID" value="EPQ57577.1"/>
    <property type="molecule type" value="Genomic_DNA"/>
</dbReference>
<accession>S7QDV2</accession>
<dbReference type="Proteomes" id="UP000030669">
    <property type="component" value="Unassembled WGS sequence"/>
</dbReference>
<evidence type="ECO:0000313" key="1">
    <source>
        <dbReference type="EMBL" id="EPQ57577.1"/>
    </source>
</evidence>
<organism evidence="1 2">
    <name type="scientific">Gloeophyllum trabeum (strain ATCC 11539 / FP-39264 / Madison 617)</name>
    <name type="common">Brown rot fungus</name>
    <dbReference type="NCBI Taxonomy" id="670483"/>
    <lineage>
        <taxon>Eukaryota</taxon>
        <taxon>Fungi</taxon>
        <taxon>Dikarya</taxon>
        <taxon>Basidiomycota</taxon>
        <taxon>Agaricomycotina</taxon>
        <taxon>Agaricomycetes</taxon>
        <taxon>Gloeophyllales</taxon>
        <taxon>Gloeophyllaceae</taxon>
        <taxon>Gloeophyllum</taxon>
    </lineage>
</organism>
<gene>
    <name evidence="1" type="ORF">GLOTRDRAFT_127930</name>
</gene>
<dbReference type="OrthoDB" id="5364171at2759"/>
<dbReference type="GeneID" id="19301625"/>
<dbReference type="HOGENOM" id="CLU_1885980_0_0_1"/>
<evidence type="ECO:0000313" key="2">
    <source>
        <dbReference type="Proteomes" id="UP000030669"/>
    </source>
</evidence>
<dbReference type="RefSeq" id="XP_007864648.1">
    <property type="nucleotide sequence ID" value="XM_007866457.1"/>
</dbReference>
<dbReference type="KEGG" id="gtr:GLOTRDRAFT_127930"/>
<sequence length="135" mass="15240">MISTDDITITAVSSGKDLPVSVDDSGVVTAGGKTERFKFQVDDFKGGFRVGKAYDLTDKKEVRALIRTDRGDNWEVVNCMPTEKVKPEMRSSQILQFETAAWHLWQQFGKERRNMIGFGSTFYITSDFLVVLNYG</sequence>
<protein>
    <submittedName>
        <fullName evidence="1">Uncharacterized protein</fullName>
    </submittedName>
</protein>
<name>S7QDV2_GLOTA</name>
<proteinExistence type="predicted"/>